<dbReference type="EMBL" id="CAJVRM010000463">
    <property type="protein sequence ID" value="CAG8981311.1"/>
    <property type="molecule type" value="Genomic_DNA"/>
</dbReference>
<dbReference type="OrthoDB" id="4662630at2759"/>
<comment type="caution">
    <text evidence="2">The sequence shown here is derived from an EMBL/GenBank/DDBJ whole genome shotgun (WGS) entry which is preliminary data.</text>
</comment>
<name>A0A9N9LZ82_9HELO</name>
<gene>
    <name evidence="2" type="ORF">HYALB_00005111</name>
</gene>
<keyword evidence="3" id="KW-1185">Reference proteome</keyword>
<sequence>MPKVVILLAALVARGFAQAEFKGSLPIEQCSAVPKCLGELPVESFPQTPDTADTTKPQPLIIGVIVDPTRLADSSDPSCTSGRCIIVDSNEVCDGTQPNCLPFANVGQPTLPCDQSLLKCPLGGILLDPSLSCHLLDNKCPPGGVYVPVLPRDQKAPNWITSCVLDMINCAKGYNLTGVPKWPPPQEDPNKPIPGHPFNPVGLCSKTTPGCDPRTGLVVPYDPNNKCNARYPGCLADDIPSDLVDAGNDPACPKGSVCKIINAVPCYPNQASLPISCMKVDPIPCVIGTLGCSSGTKLTDPVQPCVPNSVGCSQYGIRLPPPPNTQPNDPVIPPGNQALVIAPQGAFILPGKSDAANC</sequence>
<dbReference type="AlphaFoldDB" id="A0A9N9LZ82"/>
<organism evidence="2 3">
    <name type="scientific">Hymenoscyphus albidus</name>
    <dbReference type="NCBI Taxonomy" id="595503"/>
    <lineage>
        <taxon>Eukaryota</taxon>
        <taxon>Fungi</taxon>
        <taxon>Dikarya</taxon>
        <taxon>Ascomycota</taxon>
        <taxon>Pezizomycotina</taxon>
        <taxon>Leotiomycetes</taxon>
        <taxon>Helotiales</taxon>
        <taxon>Helotiaceae</taxon>
        <taxon>Hymenoscyphus</taxon>
    </lineage>
</organism>
<protein>
    <submittedName>
        <fullName evidence="2">Uncharacterized protein</fullName>
    </submittedName>
</protein>
<feature type="chain" id="PRO_5040130894" evidence="1">
    <location>
        <begin position="20"/>
        <end position="358"/>
    </location>
</feature>
<keyword evidence="1" id="KW-0732">Signal</keyword>
<evidence type="ECO:0000313" key="3">
    <source>
        <dbReference type="Proteomes" id="UP000701801"/>
    </source>
</evidence>
<reference evidence="2" key="1">
    <citation type="submission" date="2021-07" db="EMBL/GenBank/DDBJ databases">
        <authorList>
            <person name="Durling M."/>
        </authorList>
    </citation>
    <scope>NUCLEOTIDE SEQUENCE</scope>
</reference>
<evidence type="ECO:0000313" key="2">
    <source>
        <dbReference type="EMBL" id="CAG8981311.1"/>
    </source>
</evidence>
<dbReference type="Proteomes" id="UP000701801">
    <property type="component" value="Unassembled WGS sequence"/>
</dbReference>
<feature type="signal peptide" evidence="1">
    <location>
        <begin position="1"/>
        <end position="19"/>
    </location>
</feature>
<proteinExistence type="predicted"/>
<evidence type="ECO:0000256" key="1">
    <source>
        <dbReference type="SAM" id="SignalP"/>
    </source>
</evidence>
<accession>A0A9N9LZ82</accession>